<protein>
    <recommendedName>
        <fullName evidence="11">Carbohydrate-binding protein SusD</fullName>
    </recommendedName>
</protein>
<evidence type="ECO:0000259" key="8">
    <source>
        <dbReference type="Pfam" id="PF14322"/>
    </source>
</evidence>
<keyword evidence="3 6" id="KW-0732">Signal</keyword>
<evidence type="ECO:0000256" key="6">
    <source>
        <dbReference type="SAM" id="SignalP"/>
    </source>
</evidence>
<evidence type="ECO:0000256" key="5">
    <source>
        <dbReference type="ARBA" id="ARBA00023237"/>
    </source>
</evidence>
<dbReference type="Gene3D" id="1.10.3780.10">
    <property type="entry name" value="SusD-like"/>
    <property type="match status" value="1"/>
</dbReference>
<evidence type="ECO:0000256" key="4">
    <source>
        <dbReference type="ARBA" id="ARBA00023136"/>
    </source>
</evidence>
<feature type="chain" id="PRO_5002416768" description="Carbohydrate-binding protein SusD" evidence="6">
    <location>
        <begin position="25"/>
        <end position="510"/>
    </location>
</feature>
<sequence length="510" mass="57811">MRTYKRLQVLAFASVALLGWGSQACTDLDSEIFDQAEASQYPRTEAELRSTVGATYAELRGFLDPPLPLLEATTDEIVVPTRGPDWYDNASWQLMARHEWTPVSPGQINGSWEWAYRVIANANLNLITLSTSDLQIEGEDVLVAEVRMLRAFAYFWLLDMFGNVPIITEETPPGNPEQSSRAEVFAFVEQEILEALPTLREGNSLELYGRFTKAAAYTLLAKLYLNAEVYTGTPRWQDVIDATNAVINSPVGYGLNPDFLSNFSVDNGNDPATYVENIFTIPYDRILAPGMNFQMRTLHYAQGAVYGLNTNPWNGYATRAEFYNLFSENDQRRNMWLVGPQLNNQGEVITFTDAVDNQNKQLIFTPQITSLERAFANEGVRSVKYEVQTNNSRTDQDNDFVVFRYADVLLMKAEALLRLGNAGEALELVNQVRARAGVNPLSSVTLDMLLEERGREFAWEGWRRNDLIRFGRYTGDTWEFKNNTQDFRRLFPIPAQQLSNNPNLTQNPGY</sequence>
<dbReference type="Gene3D" id="1.25.40.10">
    <property type="entry name" value="Tetratricopeptide repeat domain"/>
    <property type="match status" value="1"/>
</dbReference>
<organism evidence="9 10">
    <name type="scientific">Pontibacter korlensis</name>
    <dbReference type="NCBI Taxonomy" id="400092"/>
    <lineage>
        <taxon>Bacteria</taxon>
        <taxon>Pseudomonadati</taxon>
        <taxon>Bacteroidota</taxon>
        <taxon>Cytophagia</taxon>
        <taxon>Cytophagales</taxon>
        <taxon>Hymenobacteraceae</taxon>
        <taxon>Pontibacter</taxon>
    </lineage>
</organism>
<keyword evidence="5" id="KW-0998">Cell outer membrane</keyword>
<dbReference type="AlphaFoldDB" id="A0A0E3ZBU2"/>
<gene>
    <name evidence="9" type="ORF">PKOR_01275</name>
</gene>
<evidence type="ECO:0000313" key="9">
    <source>
        <dbReference type="EMBL" id="AKD02020.1"/>
    </source>
</evidence>
<evidence type="ECO:0000259" key="7">
    <source>
        <dbReference type="Pfam" id="PF07980"/>
    </source>
</evidence>
<dbReference type="RefSeq" id="WP_046308729.1">
    <property type="nucleotide sequence ID" value="NZ_CBCSCY010000020.1"/>
</dbReference>
<dbReference type="PROSITE" id="PS51257">
    <property type="entry name" value="PROKAR_LIPOPROTEIN"/>
    <property type="match status" value="1"/>
</dbReference>
<dbReference type="KEGG" id="pko:PKOR_01275"/>
<dbReference type="Proteomes" id="UP000033109">
    <property type="component" value="Chromosome"/>
</dbReference>
<keyword evidence="4" id="KW-0472">Membrane</keyword>
<dbReference type="GO" id="GO:0009279">
    <property type="term" value="C:cell outer membrane"/>
    <property type="evidence" value="ECO:0007669"/>
    <property type="project" value="UniProtKB-SubCell"/>
</dbReference>
<evidence type="ECO:0000256" key="3">
    <source>
        <dbReference type="ARBA" id="ARBA00022729"/>
    </source>
</evidence>
<dbReference type="Pfam" id="PF07980">
    <property type="entry name" value="SusD_RagB"/>
    <property type="match status" value="1"/>
</dbReference>
<keyword evidence="10" id="KW-1185">Reference proteome</keyword>
<evidence type="ECO:0000256" key="2">
    <source>
        <dbReference type="ARBA" id="ARBA00006275"/>
    </source>
</evidence>
<dbReference type="InterPro" id="IPR012944">
    <property type="entry name" value="SusD_RagB_dom"/>
</dbReference>
<dbReference type="InterPro" id="IPR033985">
    <property type="entry name" value="SusD-like_N"/>
</dbReference>
<dbReference type="PATRIC" id="fig|400092.3.peg.287"/>
<dbReference type="InterPro" id="IPR011990">
    <property type="entry name" value="TPR-like_helical_dom_sf"/>
</dbReference>
<evidence type="ECO:0008006" key="11">
    <source>
        <dbReference type="Google" id="ProtNLM"/>
    </source>
</evidence>
<dbReference type="HOGENOM" id="CLU_015553_1_2_10"/>
<dbReference type="Gene3D" id="1.25.40.390">
    <property type="match status" value="1"/>
</dbReference>
<proteinExistence type="inferred from homology"/>
<name>A0A0E3ZBU2_9BACT</name>
<feature type="signal peptide" evidence="6">
    <location>
        <begin position="1"/>
        <end position="24"/>
    </location>
</feature>
<dbReference type="CDD" id="cd08977">
    <property type="entry name" value="SusD"/>
    <property type="match status" value="1"/>
</dbReference>
<comment type="subcellular location">
    <subcellularLocation>
        <location evidence="1">Cell outer membrane</location>
    </subcellularLocation>
</comment>
<feature type="domain" description="RagB/SusD" evidence="7">
    <location>
        <begin position="252"/>
        <end position="510"/>
    </location>
</feature>
<evidence type="ECO:0000313" key="10">
    <source>
        <dbReference type="Proteomes" id="UP000033109"/>
    </source>
</evidence>
<dbReference type="EMBL" id="CP009621">
    <property type="protein sequence ID" value="AKD02020.1"/>
    <property type="molecule type" value="Genomic_DNA"/>
</dbReference>
<evidence type="ECO:0000256" key="1">
    <source>
        <dbReference type="ARBA" id="ARBA00004442"/>
    </source>
</evidence>
<dbReference type="STRING" id="400092.PKOR_01275"/>
<comment type="similarity">
    <text evidence="2">Belongs to the SusD family.</text>
</comment>
<dbReference type="Pfam" id="PF14322">
    <property type="entry name" value="SusD-like_3"/>
    <property type="match status" value="1"/>
</dbReference>
<dbReference type="OrthoDB" id="9792139at2"/>
<feature type="domain" description="SusD-like N-terminal" evidence="8">
    <location>
        <begin position="86"/>
        <end position="225"/>
    </location>
</feature>
<accession>A0A0E3ZBU2</accession>
<reference evidence="9 10" key="1">
    <citation type="journal article" date="2015" name="Sci. Rep.">
        <title>Unraveling adaptation of Pontibacter korlensis to radiation and infertility in desert through complete genome and comparative transcriptomic analysis.</title>
        <authorList>
            <person name="Dai J."/>
            <person name="Dai W."/>
            <person name="Qiu C."/>
            <person name="Yang Z."/>
            <person name="Zhang Y."/>
            <person name="Zhou M."/>
            <person name="Zhang L."/>
            <person name="Fang C."/>
            <person name="Gao Q."/>
            <person name="Yang Q."/>
            <person name="Li X."/>
            <person name="Wang Z."/>
            <person name="Wang Z."/>
            <person name="Jia Z."/>
            <person name="Chen X."/>
        </authorList>
    </citation>
    <scope>NUCLEOTIDE SEQUENCE [LARGE SCALE GENOMIC DNA]</scope>
    <source>
        <strain evidence="9 10">X14-1T</strain>
    </source>
</reference>
<dbReference type="SUPFAM" id="SSF48452">
    <property type="entry name" value="TPR-like"/>
    <property type="match status" value="1"/>
</dbReference>